<dbReference type="InterPro" id="IPR009057">
    <property type="entry name" value="Homeodomain-like_sf"/>
</dbReference>
<dbReference type="Proteomes" id="UP001343257">
    <property type="component" value="Unassembled WGS sequence"/>
</dbReference>
<dbReference type="InterPro" id="IPR020449">
    <property type="entry name" value="Tscrpt_reg_AraC-type_HTH"/>
</dbReference>
<proteinExistence type="predicted"/>
<reference evidence="5 6" key="1">
    <citation type="submission" date="2023-03" db="EMBL/GenBank/DDBJ databases">
        <title>Bacillus Genome Sequencing.</title>
        <authorList>
            <person name="Dunlap C."/>
        </authorList>
    </citation>
    <scope>NUCLEOTIDE SEQUENCE [LARGE SCALE GENOMIC DNA]</scope>
    <source>
        <strain evidence="5 6">NRS-52</strain>
    </source>
</reference>
<name>A0ABU6PNJ6_9BACL</name>
<dbReference type="PRINTS" id="PR00032">
    <property type="entry name" value="HTHARAC"/>
</dbReference>
<dbReference type="Gene3D" id="2.60.120.10">
    <property type="entry name" value="Jelly Rolls"/>
    <property type="match status" value="1"/>
</dbReference>
<evidence type="ECO:0000259" key="4">
    <source>
        <dbReference type="PROSITE" id="PS01124"/>
    </source>
</evidence>
<dbReference type="PANTHER" id="PTHR43280">
    <property type="entry name" value="ARAC-FAMILY TRANSCRIPTIONAL REGULATOR"/>
    <property type="match status" value="1"/>
</dbReference>
<accession>A0ABU6PNJ6</accession>
<dbReference type="InterPro" id="IPR018060">
    <property type="entry name" value="HTH_AraC"/>
</dbReference>
<dbReference type="PANTHER" id="PTHR43280:SF2">
    <property type="entry name" value="HTH-TYPE TRANSCRIPTIONAL REGULATOR EXSA"/>
    <property type="match status" value="1"/>
</dbReference>
<dbReference type="Gene3D" id="1.10.10.60">
    <property type="entry name" value="Homeodomain-like"/>
    <property type="match status" value="2"/>
</dbReference>
<keyword evidence="1" id="KW-0805">Transcription regulation</keyword>
<dbReference type="Pfam" id="PF12833">
    <property type="entry name" value="HTH_18"/>
    <property type="match status" value="1"/>
</dbReference>
<evidence type="ECO:0000313" key="6">
    <source>
        <dbReference type="Proteomes" id="UP001343257"/>
    </source>
</evidence>
<feature type="domain" description="HTH araC/xylS-type" evidence="4">
    <location>
        <begin position="184"/>
        <end position="282"/>
    </location>
</feature>
<dbReference type="SUPFAM" id="SSF46689">
    <property type="entry name" value="Homeodomain-like"/>
    <property type="match status" value="2"/>
</dbReference>
<dbReference type="RefSeq" id="WP_328275516.1">
    <property type="nucleotide sequence ID" value="NZ_JARTLD010000009.1"/>
</dbReference>
<dbReference type="PROSITE" id="PS01124">
    <property type="entry name" value="HTH_ARAC_FAMILY_2"/>
    <property type="match status" value="1"/>
</dbReference>
<comment type="caution">
    <text evidence="5">The sequence shown here is derived from an EMBL/GenBank/DDBJ whole genome shotgun (WGS) entry which is preliminary data.</text>
</comment>
<gene>
    <name evidence="5" type="ORF">P9847_03850</name>
</gene>
<dbReference type="EMBL" id="JARTLD010000009">
    <property type="protein sequence ID" value="MED5016440.1"/>
    <property type="molecule type" value="Genomic_DNA"/>
</dbReference>
<evidence type="ECO:0000256" key="2">
    <source>
        <dbReference type="ARBA" id="ARBA00023125"/>
    </source>
</evidence>
<keyword evidence="3" id="KW-0804">Transcription</keyword>
<evidence type="ECO:0000256" key="1">
    <source>
        <dbReference type="ARBA" id="ARBA00023015"/>
    </source>
</evidence>
<organism evidence="5 6">
    <name type="scientific">Paenibacillus chibensis</name>
    <dbReference type="NCBI Taxonomy" id="59846"/>
    <lineage>
        <taxon>Bacteria</taxon>
        <taxon>Bacillati</taxon>
        <taxon>Bacillota</taxon>
        <taxon>Bacilli</taxon>
        <taxon>Bacillales</taxon>
        <taxon>Paenibacillaceae</taxon>
        <taxon>Paenibacillus</taxon>
    </lineage>
</organism>
<evidence type="ECO:0000256" key="3">
    <source>
        <dbReference type="ARBA" id="ARBA00023163"/>
    </source>
</evidence>
<protein>
    <submittedName>
        <fullName evidence="5">AraC family transcriptional regulator</fullName>
    </submittedName>
</protein>
<dbReference type="InterPro" id="IPR014710">
    <property type="entry name" value="RmlC-like_jellyroll"/>
</dbReference>
<dbReference type="Pfam" id="PF02311">
    <property type="entry name" value="AraC_binding"/>
    <property type="match status" value="1"/>
</dbReference>
<evidence type="ECO:0000313" key="5">
    <source>
        <dbReference type="EMBL" id="MED5016440.1"/>
    </source>
</evidence>
<dbReference type="SMART" id="SM00342">
    <property type="entry name" value="HTH_ARAC"/>
    <property type="match status" value="1"/>
</dbReference>
<dbReference type="SUPFAM" id="SSF51182">
    <property type="entry name" value="RmlC-like cupins"/>
    <property type="match status" value="1"/>
</dbReference>
<keyword evidence="6" id="KW-1185">Reference proteome</keyword>
<dbReference type="InterPro" id="IPR003313">
    <property type="entry name" value="AraC-bd"/>
</dbReference>
<dbReference type="InterPro" id="IPR011051">
    <property type="entry name" value="RmlC_Cupin_sf"/>
</dbReference>
<keyword evidence="2" id="KW-0238">DNA-binding</keyword>
<sequence length="286" mass="33880">MKKISDMKPYVGEFMHYLYDGSSNEQLRAGSVYALHLFLDGPGEMEIDGERHLIERHTLIFLRPGQPHAFHISPDHPLPSFNIYFDLWDDESPASLHRSFIYAPEDFVFEHIAAMPACPELDELPSVINLRDHPQLIDTFTMITRAYKDLEYYRSETTNSFLYAWMLSWYNALHVKKPQDYRIVRLIEYMQHHPEQGQSVDEWSAYCGLKRTYFHELFLQETGQTPRSYHHELVMKRSAHMMLESDLTITEIAEKLRYSSIHPFSRHFREYFGISPSQYRANHRQA</sequence>